<dbReference type="InterPro" id="IPR012337">
    <property type="entry name" value="RNaseH-like_sf"/>
</dbReference>
<dbReference type="InterPro" id="IPR036397">
    <property type="entry name" value="RNaseH_sf"/>
</dbReference>
<evidence type="ECO:0008006" key="4">
    <source>
        <dbReference type="Google" id="ProtNLM"/>
    </source>
</evidence>
<accession>A0A2N9G345</accession>
<dbReference type="PANTHER" id="PTHR13620">
    <property type="entry name" value="3-5 EXONUCLEASE"/>
    <property type="match status" value="1"/>
</dbReference>
<dbReference type="PANTHER" id="PTHR13620:SF121">
    <property type="entry name" value="EMB|CAB82946.1-RELATED"/>
    <property type="match status" value="1"/>
</dbReference>
<sequence>MINRIPVSLLSKTGTYEIEIHGAKVMVYVVETPAMIDAKIEELKSSFRTLQSRVVGLDIKYCSSSGSSPIAKILLLSVGTCCLVIHLDYFGSYFPITLVQFLSDETICFLGTGMRSIVQKLNAYSFYQRGKGTTCVKCSTGVEVGYLAAKILKKANIEKYGLEELAGLVGIDIKEPIGKCPDYVAKVFTDEEIKYAMHNSYTSFVIGKKLLGMH</sequence>
<dbReference type="GO" id="GO:0003676">
    <property type="term" value="F:nucleic acid binding"/>
    <property type="evidence" value="ECO:0007669"/>
    <property type="project" value="InterPro"/>
</dbReference>
<keyword evidence="2" id="KW-0378">Hydrolase</keyword>
<dbReference type="Gene3D" id="3.30.420.10">
    <property type="entry name" value="Ribonuclease H-like superfamily/Ribonuclease H"/>
    <property type="match status" value="1"/>
</dbReference>
<dbReference type="AlphaFoldDB" id="A0A2N9G345"/>
<name>A0A2N9G345_FAGSY</name>
<dbReference type="GO" id="GO:0005737">
    <property type="term" value="C:cytoplasm"/>
    <property type="evidence" value="ECO:0007669"/>
    <property type="project" value="TreeGrafter"/>
</dbReference>
<reference evidence="3" key="1">
    <citation type="submission" date="2018-02" db="EMBL/GenBank/DDBJ databases">
        <authorList>
            <person name="Cohen D.B."/>
            <person name="Kent A.D."/>
        </authorList>
    </citation>
    <scope>NUCLEOTIDE SEQUENCE</scope>
</reference>
<evidence type="ECO:0000256" key="2">
    <source>
        <dbReference type="ARBA" id="ARBA00022801"/>
    </source>
</evidence>
<dbReference type="InterPro" id="IPR051132">
    <property type="entry name" value="3-5_Exonuclease_domain"/>
</dbReference>
<dbReference type="SUPFAM" id="SSF53098">
    <property type="entry name" value="Ribonuclease H-like"/>
    <property type="match status" value="1"/>
</dbReference>
<evidence type="ECO:0000256" key="1">
    <source>
        <dbReference type="ARBA" id="ARBA00022722"/>
    </source>
</evidence>
<proteinExistence type="predicted"/>
<gene>
    <name evidence="3" type="ORF">FSB_LOCUS21641</name>
</gene>
<dbReference type="GO" id="GO:0005634">
    <property type="term" value="C:nucleus"/>
    <property type="evidence" value="ECO:0007669"/>
    <property type="project" value="TreeGrafter"/>
</dbReference>
<protein>
    <recommendedName>
        <fullName evidence="4">3'-5' exonuclease domain-containing protein</fullName>
    </recommendedName>
</protein>
<dbReference type="EMBL" id="OIVN01001424">
    <property type="protein sequence ID" value="SPC93759.1"/>
    <property type="molecule type" value="Genomic_DNA"/>
</dbReference>
<keyword evidence="1" id="KW-0540">Nuclease</keyword>
<dbReference type="GO" id="GO:0008408">
    <property type="term" value="F:3'-5' exonuclease activity"/>
    <property type="evidence" value="ECO:0007669"/>
    <property type="project" value="TreeGrafter"/>
</dbReference>
<evidence type="ECO:0000313" key="3">
    <source>
        <dbReference type="EMBL" id="SPC93759.1"/>
    </source>
</evidence>
<organism evidence="3">
    <name type="scientific">Fagus sylvatica</name>
    <name type="common">Beechnut</name>
    <dbReference type="NCBI Taxonomy" id="28930"/>
    <lineage>
        <taxon>Eukaryota</taxon>
        <taxon>Viridiplantae</taxon>
        <taxon>Streptophyta</taxon>
        <taxon>Embryophyta</taxon>
        <taxon>Tracheophyta</taxon>
        <taxon>Spermatophyta</taxon>
        <taxon>Magnoliopsida</taxon>
        <taxon>eudicotyledons</taxon>
        <taxon>Gunneridae</taxon>
        <taxon>Pentapetalae</taxon>
        <taxon>rosids</taxon>
        <taxon>fabids</taxon>
        <taxon>Fagales</taxon>
        <taxon>Fagaceae</taxon>
        <taxon>Fagus</taxon>
    </lineage>
</organism>